<feature type="compositionally biased region" description="Basic and acidic residues" evidence="1">
    <location>
        <begin position="215"/>
        <end position="224"/>
    </location>
</feature>
<accession>A0A7X4Y6X6</accession>
<name>A0A7X4Y6X6_9BACT</name>
<protein>
    <submittedName>
        <fullName evidence="3">Uncharacterized protein</fullName>
    </submittedName>
</protein>
<comment type="caution">
    <text evidence="3">The sequence shown here is derived from an EMBL/GenBank/DDBJ whole genome shotgun (WGS) entry which is preliminary data.</text>
</comment>
<feature type="region of interest" description="Disordered" evidence="1">
    <location>
        <begin position="194"/>
        <end position="224"/>
    </location>
</feature>
<dbReference type="Proteomes" id="UP000537825">
    <property type="component" value="Unassembled WGS sequence"/>
</dbReference>
<gene>
    <name evidence="3" type="ORF">GTZ93_09155</name>
</gene>
<keyword evidence="4" id="KW-1185">Reference proteome</keyword>
<evidence type="ECO:0000256" key="1">
    <source>
        <dbReference type="SAM" id="MobiDB-lite"/>
    </source>
</evidence>
<sequence>MDTGDTNTALRRMEAEQQRLRLQVRWLSILLVSSLALFLVGEWLRWKSLLGAPGERPSELRVSRLIIQDEQGRVRGELGLMPGAQEPSLALYHPQGQRWASLAMATPPGAPPAHQSASLSLHDESGKARIFLGASGRDNGLVLYESEGHPGLALYLDTDSQGLVIRGSDAPRIQLRYTEHDDARLSELIFRDDQSRPQAALQGGGGGGALNIYRPDGESAFRTP</sequence>
<evidence type="ECO:0000256" key="2">
    <source>
        <dbReference type="SAM" id="Phobius"/>
    </source>
</evidence>
<evidence type="ECO:0000313" key="3">
    <source>
        <dbReference type="EMBL" id="NBC39999.1"/>
    </source>
</evidence>
<feature type="transmembrane region" description="Helical" evidence="2">
    <location>
        <begin position="26"/>
        <end position="44"/>
    </location>
</feature>
<proteinExistence type="predicted"/>
<reference evidence="3 4" key="1">
    <citation type="submission" date="2020-01" db="EMBL/GenBank/DDBJ databases">
        <title>The draft genome sequence of Corallococcus exiguus DSM 14696.</title>
        <authorList>
            <person name="Zhang X."/>
            <person name="Zhu H."/>
        </authorList>
    </citation>
    <scope>NUCLEOTIDE SEQUENCE [LARGE SCALE GENOMIC DNA]</scope>
    <source>
        <strain evidence="3 4">DSM 14696</strain>
    </source>
</reference>
<dbReference type="RefSeq" id="WP_139915070.1">
    <property type="nucleotide sequence ID" value="NZ_CBCSLE010000007.1"/>
</dbReference>
<evidence type="ECO:0000313" key="4">
    <source>
        <dbReference type="Proteomes" id="UP000537825"/>
    </source>
</evidence>
<keyword evidence="2" id="KW-0472">Membrane</keyword>
<keyword evidence="2" id="KW-0812">Transmembrane</keyword>
<keyword evidence="2" id="KW-1133">Transmembrane helix</keyword>
<organism evidence="3 4">
    <name type="scientific">Corallococcus exiguus</name>
    <dbReference type="NCBI Taxonomy" id="83462"/>
    <lineage>
        <taxon>Bacteria</taxon>
        <taxon>Pseudomonadati</taxon>
        <taxon>Myxococcota</taxon>
        <taxon>Myxococcia</taxon>
        <taxon>Myxococcales</taxon>
        <taxon>Cystobacterineae</taxon>
        <taxon>Myxococcaceae</taxon>
        <taxon>Corallococcus</taxon>
    </lineage>
</organism>
<dbReference type="EMBL" id="JAAAPK010000002">
    <property type="protein sequence ID" value="NBC39999.1"/>
    <property type="molecule type" value="Genomic_DNA"/>
</dbReference>
<dbReference type="AlphaFoldDB" id="A0A7X4Y6X6"/>